<accession>A0A9Q1KYC9</accession>
<dbReference type="EMBL" id="JAKOGI010000011">
    <property type="protein sequence ID" value="KAJ8451026.1"/>
    <property type="molecule type" value="Genomic_DNA"/>
</dbReference>
<sequence length="354" mass="39675">MAVQAQYPSNIFIFNRNVQEGKNIVGNNDYSLQPQPGGDGGFIDQSHMTFNNNGVGVNPRKRSREVEAANPTTTANMNSFSFSLQNHHHQQQQQQNQNQNLQLIDLSQLQSHHQQQPNVVSTGLRLSFGDQTQQQIQQQQQQQIQRQHPTLFSLLSEELALQLKQQSDELNYFLHAQGEQLRRTLAEKRQRHYRALVVAAEEAMTRWMRAKEAEVEKAARQNAELETKAAHLSLEAQVWRAKAQAQEAQAAHLQAQLQQAISNSISTGGVQQQERDGTGLGCAGEVEDSESAYVDPVSERRVNSPSCKMCQARAVSVVLLPCRHLCVCRECDDVVQACPLCLSPRTASVEVYLT</sequence>
<dbReference type="InterPro" id="IPR001841">
    <property type="entry name" value="Znf_RING"/>
</dbReference>
<gene>
    <name evidence="7" type="ORF">Cgig2_026835</name>
</gene>
<dbReference type="FunFam" id="3.30.40.10:FF:000239">
    <property type="entry name" value="probable BOI-related E3 ubiquitin-protein ligase 2"/>
    <property type="match status" value="1"/>
</dbReference>
<protein>
    <recommendedName>
        <fullName evidence="6">RING-type domain-containing protein</fullName>
    </recommendedName>
</protein>
<dbReference type="GO" id="GO:0004842">
    <property type="term" value="F:ubiquitin-protein transferase activity"/>
    <property type="evidence" value="ECO:0007669"/>
    <property type="project" value="TreeGrafter"/>
</dbReference>
<proteinExistence type="predicted"/>
<dbReference type="GO" id="GO:0008270">
    <property type="term" value="F:zinc ion binding"/>
    <property type="evidence" value="ECO:0007669"/>
    <property type="project" value="UniProtKB-KW"/>
</dbReference>
<comment type="caution">
    <text evidence="7">The sequence shown here is derived from an EMBL/GenBank/DDBJ whole genome shotgun (WGS) entry which is preliminary data.</text>
</comment>
<keyword evidence="1" id="KW-0479">Metal-binding</keyword>
<evidence type="ECO:0000256" key="4">
    <source>
        <dbReference type="PROSITE-ProRule" id="PRU00175"/>
    </source>
</evidence>
<evidence type="ECO:0000256" key="3">
    <source>
        <dbReference type="ARBA" id="ARBA00022833"/>
    </source>
</evidence>
<keyword evidence="3" id="KW-0862">Zinc</keyword>
<keyword evidence="8" id="KW-1185">Reference proteome</keyword>
<evidence type="ECO:0000313" key="8">
    <source>
        <dbReference type="Proteomes" id="UP001153076"/>
    </source>
</evidence>
<evidence type="ECO:0000256" key="2">
    <source>
        <dbReference type="ARBA" id="ARBA00022771"/>
    </source>
</evidence>
<dbReference type="AlphaFoldDB" id="A0A9Q1KYC9"/>
<dbReference type="Proteomes" id="UP001153076">
    <property type="component" value="Unassembled WGS sequence"/>
</dbReference>
<organism evidence="7 8">
    <name type="scientific">Carnegiea gigantea</name>
    <dbReference type="NCBI Taxonomy" id="171969"/>
    <lineage>
        <taxon>Eukaryota</taxon>
        <taxon>Viridiplantae</taxon>
        <taxon>Streptophyta</taxon>
        <taxon>Embryophyta</taxon>
        <taxon>Tracheophyta</taxon>
        <taxon>Spermatophyta</taxon>
        <taxon>Magnoliopsida</taxon>
        <taxon>eudicotyledons</taxon>
        <taxon>Gunneridae</taxon>
        <taxon>Pentapetalae</taxon>
        <taxon>Caryophyllales</taxon>
        <taxon>Cactineae</taxon>
        <taxon>Cactaceae</taxon>
        <taxon>Cactoideae</taxon>
        <taxon>Echinocereeae</taxon>
        <taxon>Carnegiea</taxon>
    </lineage>
</organism>
<feature type="coiled-coil region" evidence="5">
    <location>
        <begin position="208"/>
        <end position="263"/>
    </location>
</feature>
<dbReference type="PANTHER" id="PTHR42647">
    <property type="entry name" value="SBP (S-RIBONUCLEASE BINDING PROTEIN) FAMILY PROTEIN"/>
    <property type="match status" value="1"/>
</dbReference>
<evidence type="ECO:0000256" key="5">
    <source>
        <dbReference type="SAM" id="Coils"/>
    </source>
</evidence>
<dbReference type="Gene3D" id="3.30.40.10">
    <property type="entry name" value="Zinc/RING finger domain, C3HC4 (zinc finger)"/>
    <property type="match status" value="1"/>
</dbReference>
<dbReference type="OrthoDB" id="1711136at2759"/>
<reference evidence="7" key="1">
    <citation type="submission" date="2022-04" db="EMBL/GenBank/DDBJ databases">
        <title>Carnegiea gigantea Genome sequencing and assembly v2.</title>
        <authorList>
            <person name="Copetti D."/>
            <person name="Sanderson M.J."/>
            <person name="Burquez A."/>
            <person name="Wojciechowski M.F."/>
        </authorList>
    </citation>
    <scope>NUCLEOTIDE SEQUENCE</scope>
    <source>
        <strain evidence="7">SGP5-SGP5p</strain>
        <tissue evidence="7">Aerial part</tissue>
    </source>
</reference>
<dbReference type="PANTHER" id="PTHR42647:SF5">
    <property type="entry name" value="SBP (S-RIBONUCLEASE BINDING PROTEIN) FAMILY PROTEIN"/>
    <property type="match status" value="1"/>
</dbReference>
<keyword evidence="5" id="KW-0175">Coiled coil</keyword>
<dbReference type="PIRSF" id="PIRSF036836">
    <property type="entry name" value="RNase_bind_SBP1"/>
    <property type="match status" value="1"/>
</dbReference>
<keyword evidence="2 4" id="KW-0863">Zinc-finger</keyword>
<feature type="domain" description="RING-type" evidence="6">
    <location>
        <begin position="307"/>
        <end position="341"/>
    </location>
</feature>
<evidence type="ECO:0000313" key="7">
    <source>
        <dbReference type="EMBL" id="KAJ8451026.1"/>
    </source>
</evidence>
<name>A0A9Q1KYC9_9CARY</name>
<evidence type="ECO:0000259" key="6">
    <source>
        <dbReference type="PROSITE" id="PS50089"/>
    </source>
</evidence>
<dbReference type="InterPro" id="IPR013083">
    <property type="entry name" value="Znf_RING/FYVE/PHD"/>
</dbReference>
<evidence type="ECO:0000256" key="1">
    <source>
        <dbReference type="ARBA" id="ARBA00022723"/>
    </source>
</evidence>
<dbReference type="Pfam" id="PF13920">
    <property type="entry name" value="zf-C3HC4_3"/>
    <property type="match status" value="1"/>
</dbReference>
<dbReference type="PROSITE" id="PS50089">
    <property type="entry name" value="ZF_RING_2"/>
    <property type="match status" value="1"/>
</dbReference>